<protein>
    <submittedName>
        <fullName evidence="2">Uncharacterized protein</fullName>
    </submittedName>
</protein>
<keyword evidence="3" id="KW-1185">Reference proteome</keyword>
<feature type="region of interest" description="Disordered" evidence="1">
    <location>
        <begin position="26"/>
        <end position="90"/>
    </location>
</feature>
<feature type="compositionally biased region" description="Basic residues" evidence="1">
    <location>
        <begin position="53"/>
        <end position="70"/>
    </location>
</feature>
<comment type="caution">
    <text evidence="2">The sequence shown here is derived from an EMBL/GenBank/DDBJ whole genome shotgun (WGS) entry which is preliminary data.</text>
</comment>
<feature type="compositionally biased region" description="Basic and acidic residues" evidence="1">
    <location>
        <begin position="42"/>
        <end position="52"/>
    </location>
</feature>
<organism evidence="2 3">
    <name type="scientific">Austropuccinia psidii MF-1</name>
    <dbReference type="NCBI Taxonomy" id="1389203"/>
    <lineage>
        <taxon>Eukaryota</taxon>
        <taxon>Fungi</taxon>
        <taxon>Dikarya</taxon>
        <taxon>Basidiomycota</taxon>
        <taxon>Pucciniomycotina</taxon>
        <taxon>Pucciniomycetes</taxon>
        <taxon>Pucciniales</taxon>
        <taxon>Sphaerophragmiaceae</taxon>
        <taxon>Austropuccinia</taxon>
    </lineage>
</organism>
<evidence type="ECO:0000313" key="3">
    <source>
        <dbReference type="Proteomes" id="UP000765509"/>
    </source>
</evidence>
<accession>A0A9Q3PCF8</accession>
<name>A0A9Q3PCF8_9BASI</name>
<dbReference type="AlphaFoldDB" id="A0A9Q3PCF8"/>
<reference evidence="2" key="1">
    <citation type="submission" date="2021-03" db="EMBL/GenBank/DDBJ databases">
        <title>Draft genome sequence of rust myrtle Austropuccinia psidii MF-1, a brazilian biotype.</title>
        <authorList>
            <person name="Quecine M.C."/>
            <person name="Pachon D.M.R."/>
            <person name="Bonatelli M.L."/>
            <person name="Correr F.H."/>
            <person name="Franceschini L.M."/>
            <person name="Leite T.F."/>
            <person name="Margarido G.R.A."/>
            <person name="Almeida C.A."/>
            <person name="Ferrarezi J.A."/>
            <person name="Labate C.A."/>
        </authorList>
    </citation>
    <scope>NUCLEOTIDE SEQUENCE</scope>
    <source>
        <strain evidence="2">MF-1</strain>
    </source>
</reference>
<dbReference type="Proteomes" id="UP000765509">
    <property type="component" value="Unassembled WGS sequence"/>
</dbReference>
<dbReference type="EMBL" id="AVOT02062761">
    <property type="protein sequence ID" value="MBW0555667.1"/>
    <property type="molecule type" value="Genomic_DNA"/>
</dbReference>
<evidence type="ECO:0000256" key="1">
    <source>
        <dbReference type="SAM" id="MobiDB-lite"/>
    </source>
</evidence>
<evidence type="ECO:0000313" key="2">
    <source>
        <dbReference type="EMBL" id="MBW0555667.1"/>
    </source>
</evidence>
<gene>
    <name evidence="2" type="ORF">O181_095382</name>
</gene>
<sequence>MFKKIKNFLKNQSLLSVNQKKEFEMTPYLEKEGPVVSTSSKKAPEMLKDRPKGPQKKKKGPKNHQGKGKGKATCYRPYPQGYKIPKSEPSRVDSVLKMARTVMEFTAKEEEGLNRTFPCK</sequence>
<proteinExistence type="predicted"/>